<comment type="similarity">
    <text evidence="1 5">Belongs to the aldehyde dehydrogenase family.</text>
</comment>
<dbReference type="FunFam" id="3.40.309.10:FF:000017">
    <property type="entry name" value="Aldehyde dehydrogenase B"/>
    <property type="match status" value="1"/>
</dbReference>
<dbReference type="FunFam" id="3.40.605.10:FF:000001">
    <property type="entry name" value="Aldehyde dehydrogenase 1"/>
    <property type="match status" value="1"/>
</dbReference>
<accession>B2IKE1</accession>
<dbReference type="InterPro" id="IPR015590">
    <property type="entry name" value="Aldehyde_DH_dom"/>
</dbReference>
<dbReference type="eggNOG" id="COG1012">
    <property type="taxonomic scope" value="Bacteria"/>
</dbReference>
<evidence type="ECO:0000313" key="8">
    <source>
        <dbReference type="Proteomes" id="UP000001695"/>
    </source>
</evidence>
<dbReference type="Proteomes" id="UP000001695">
    <property type="component" value="Chromosome"/>
</dbReference>
<dbReference type="CDD" id="cd07116">
    <property type="entry name" value="ALDH_ACDHII-AcoD"/>
    <property type="match status" value="1"/>
</dbReference>
<dbReference type="AlphaFoldDB" id="B2IKE1"/>
<dbReference type="PANTHER" id="PTHR43111">
    <property type="entry name" value="ALDEHYDE DEHYDROGENASE B-RELATED"/>
    <property type="match status" value="1"/>
</dbReference>
<dbReference type="RefSeq" id="WP_012385772.1">
    <property type="nucleotide sequence ID" value="NC_010581.1"/>
</dbReference>
<dbReference type="STRING" id="395963.Bind_2852"/>
<gene>
    <name evidence="7" type="ordered locus">Bind_2852</name>
</gene>
<organism evidence="7 8">
    <name type="scientific">Beijerinckia indica subsp. indica (strain ATCC 9039 / DSM 1715 / NCIMB 8712)</name>
    <dbReference type="NCBI Taxonomy" id="395963"/>
    <lineage>
        <taxon>Bacteria</taxon>
        <taxon>Pseudomonadati</taxon>
        <taxon>Pseudomonadota</taxon>
        <taxon>Alphaproteobacteria</taxon>
        <taxon>Hyphomicrobiales</taxon>
        <taxon>Beijerinckiaceae</taxon>
        <taxon>Beijerinckia</taxon>
    </lineage>
</organism>
<keyword evidence="8" id="KW-1185">Reference proteome</keyword>
<evidence type="ECO:0000256" key="3">
    <source>
        <dbReference type="ARBA" id="ARBA00044146"/>
    </source>
</evidence>
<sequence>MVEKLIADLGQDIAIRPHYDNFIGGKWTPSVKGQKFDNVSPIDGRVFCTIARSTAEDVELALDAAHAAREKWAQTSPLERSRVLLRLADRMESKLDTLAMVETIDNGKPLRETKAADVPLAIDHFRYFAGCLRAQEGSISEIDHDTVAYHFHEPLGVVAQIIPWNFPLLMAVWKIAPALAAGNCIVLKPAEQTPMSVMVLMDIIGDLLPPGVLNVINGFGVECGKPLAQSKRIAKVAFTGETTTGRLIMQYASENIIPVTLELGGKSPNIFFADVADEDDDFFDKALEGFSMFALNQGEVCTCPSRALVHEKIYDRFIERAIARVKAIRQGNPLDMATMIGAQASNDQLEKILSYIDIGKQEGASLLTGGGRAEVGADFAGGFYVQPTVFQGHNKMRIFQEEIFGPVLSVTTFKDDEEALQIANDTLYGLGAGVWTRNGTRAYRFGRAIQAGRVWTNCYHLYPAHAAFGGYKQSGIGRETHKMMLDHYQQTKNMLVSYSPKALGFF</sequence>
<feature type="active site" evidence="4">
    <location>
        <position position="262"/>
    </location>
</feature>
<dbReference type="InterPro" id="IPR016162">
    <property type="entry name" value="Ald_DH_N"/>
</dbReference>
<dbReference type="SUPFAM" id="SSF53720">
    <property type="entry name" value="ALDH-like"/>
    <property type="match status" value="1"/>
</dbReference>
<dbReference type="GO" id="GO:0004030">
    <property type="term" value="F:aldehyde dehydrogenase [NAD(P)+] activity"/>
    <property type="evidence" value="ECO:0007669"/>
    <property type="project" value="UniProtKB-ARBA"/>
</dbReference>
<keyword evidence="2 5" id="KW-0560">Oxidoreductase</keyword>
<dbReference type="InterPro" id="IPR029510">
    <property type="entry name" value="Ald_DH_CS_GLU"/>
</dbReference>
<evidence type="ECO:0000256" key="2">
    <source>
        <dbReference type="ARBA" id="ARBA00023002"/>
    </source>
</evidence>
<dbReference type="Gene3D" id="3.40.605.10">
    <property type="entry name" value="Aldehyde Dehydrogenase, Chain A, domain 1"/>
    <property type="match status" value="1"/>
</dbReference>
<name>B2IKE1_BEII9</name>
<protein>
    <recommendedName>
        <fullName evidence="3">Aldehyde dehydrogenase</fullName>
    </recommendedName>
</protein>
<evidence type="ECO:0000256" key="4">
    <source>
        <dbReference type="PROSITE-ProRule" id="PRU10007"/>
    </source>
</evidence>
<dbReference type="KEGG" id="bid:Bind_2852"/>
<dbReference type="PROSITE" id="PS00070">
    <property type="entry name" value="ALDEHYDE_DEHYDR_CYS"/>
    <property type="match status" value="1"/>
</dbReference>
<dbReference type="HOGENOM" id="CLU_005391_0_2_5"/>
<evidence type="ECO:0000259" key="6">
    <source>
        <dbReference type="Pfam" id="PF00171"/>
    </source>
</evidence>
<proteinExistence type="inferred from homology"/>
<dbReference type="Pfam" id="PF00171">
    <property type="entry name" value="Aldedh"/>
    <property type="match status" value="1"/>
</dbReference>
<feature type="domain" description="Aldehyde dehydrogenase" evidence="6">
    <location>
        <begin position="27"/>
        <end position="493"/>
    </location>
</feature>
<evidence type="ECO:0000256" key="5">
    <source>
        <dbReference type="RuleBase" id="RU003345"/>
    </source>
</evidence>
<reference evidence="7 8" key="2">
    <citation type="journal article" date="2010" name="J. Bacteriol.">
        <title>Complete genome sequence of Beijerinckia indica subsp. indica.</title>
        <authorList>
            <person name="Tamas I."/>
            <person name="Dedysh S.N."/>
            <person name="Liesack W."/>
            <person name="Stott M.B."/>
            <person name="Alam M."/>
            <person name="Murrell J.C."/>
            <person name="Dunfield P.F."/>
        </authorList>
    </citation>
    <scope>NUCLEOTIDE SEQUENCE [LARGE SCALE GENOMIC DNA]</scope>
    <source>
        <strain evidence="8">ATCC 9039 / DSM 1715 / NCIMB 8712</strain>
    </source>
</reference>
<dbReference type="Gene3D" id="3.40.309.10">
    <property type="entry name" value="Aldehyde Dehydrogenase, Chain A, domain 2"/>
    <property type="match status" value="1"/>
</dbReference>
<dbReference type="InterPro" id="IPR016160">
    <property type="entry name" value="Ald_DH_CS_CYS"/>
</dbReference>
<dbReference type="OrthoDB" id="9802947at2"/>
<evidence type="ECO:0000256" key="1">
    <source>
        <dbReference type="ARBA" id="ARBA00009986"/>
    </source>
</evidence>
<dbReference type="PANTHER" id="PTHR43111:SF1">
    <property type="entry name" value="ALDEHYDE DEHYDROGENASE B-RELATED"/>
    <property type="match status" value="1"/>
</dbReference>
<dbReference type="InterPro" id="IPR016163">
    <property type="entry name" value="Ald_DH_C"/>
</dbReference>
<dbReference type="InterPro" id="IPR016161">
    <property type="entry name" value="Ald_DH/histidinol_DH"/>
</dbReference>
<reference evidence="8" key="1">
    <citation type="submission" date="2008-03" db="EMBL/GenBank/DDBJ databases">
        <title>Complete sequence of chromosome of Beijerinckia indica subsp. indica ATCC 9039.</title>
        <authorList>
            <consortium name="US DOE Joint Genome Institute"/>
            <person name="Copeland A."/>
            <person name="Lucas S."/>
            <person name="Lapidus A."/>
            <person name="Glavina del Rio T."/>
            <person name="Dalin E."/>
            <person name="Tice H."/>
            <person name="Bruce D."/>
            <person name="Goodwin L."/>
            <person name="Pitluck S."/>
            <person name="LaButti K."/>
            <person name="Schmutz J."/>
            <person name="Larimer F."/>
            <person name="Land M."/>
            <person name="Hauser L."/>
            <person name="Kyrpides N."/>
            <person name="Mikhailova N."/>
            <person name="Dunfield P.F."/>
            <person name="Dedysh S.N."/>
            <person name="Liesack W."/>
            <person name="Saw J.H."/>
            <person name="Alam M."/>
            <person name="Chen Y."/>
            <person name="Murrell J.C."/>
            <person name="Richardson P."/>
        </authorList>
    </citation>
    <scope>NUCLEOTIDE SEQUENCE [LARGE SCALE GENOMIC DNA]</scope>
    <source>
        <strain evidence="8">ATCC 9039 / DSM 1715 / NCIMB 8712</strain>
    </source>
</reference>
<dbReference type="EMBL" id="CP001016">
    <property type="protein sequence ID" value="ACB96421.1"/>
    <property type="molecule type" value="Genomic_DNA"/>
</dbReference>
<evidence type="ECO:0000313" key="7">
    <source>
        <dbReference type="EMBL" id="ACB96421.1"/>
    </source>
</evidence>
<dbReference type="PROSITE" id="PS00687">
    <property type="entry name" value="ALDEHYDE_DEHYDR_GLU"/>
    <property type="match status" value="1"/>
</dbReference>